<protein>
    <submittedName>
        <fullName evidence="1">Uncharacterized protein</fullName>
    </submittedName>
</protein>
<evidence type="ECO:0000313" key="1">
    <source>
        <dbReference type="EMBL" id="MEJ8672741.1"/>
    </source>
</evidence>
<comment type="caution">
    <text evidence="1">The sequence shown here is derived from an EMBL/GenBank/DDBJ whole genome shotgun (WGS) entry which is preliminary data.</text>
</comment>
<accession>A0ABU8UV01</accession>
<dbReference type="Proteomes" id="UP001376459">
    <property type="component" value="Unassembled WGS sequence"/>
</dbReference>
<keyword evidence="2" id="KW-1185">Reference proteome</keyword>
<dbReference type="EMBL" id="JBBKAK010000001">
    <property type="protein sequence ID" value="MEJ8672741.1"/>
    <property type="molecule type" value="Genomic_DNA"/>
</dbReference>
<reference evidence="1 2" key="1">
    <citation type="submission" date="2024-03" db="EMBL/GenBank/DDBJ databases">
        <title>Novel Streptomyces species of biotechnological and ecological value are a feature of Machair soil.</title>
        <authorList>
            <person name="Prole J.R."/>
            <person name="Goodfellow M."/>
            <person name="Allenby N."/>
            <person name="Ward A.C."/>
        </authorList>
    </citation>
    <scope>NUCLEOTIDE SEQUENCE [LARGE SCALE GENOMIC DNA]</scope>
    <source>
        <strain evidence="1 2">MS1.AVA.1</strain>
    </source>
</reference>
<evidence type="ECO:0000313" key="2">
    <source>
        <dbReference type="Proteomes" id="UP001376459"/>
    </source>
</evidence>
<organism evidence="1 2">
    <name type="scientific">Streptomyces machairae</name>
    <dbReference type="NCBI Taxonomy" id="3134109"/>
    <lineage>
        <taxon>Bacteria</taxon>
        <taxon>Bacillati</taxon>
        <taxon>Actinomycetota</taxon>
        <taxon>Actinomycetes</taxon>
        <taxon>Kitasatosporales</taxon>
        <taxon>Streptomycetaceae</taxon>
        <taxon>Streptomyces</taxon>
    </lineage>
</organism>
<name>A0ABU8UV01_9ACTN</name>
<sequence length="70" mass="7319">MAVWFVGAALLHDLVLLPLYALADRSVVRGLGAAGHRVGHRPRLQGSGGGRCTSVSRQRCPACSCSCGSR</sequence>
<gene>
    <name evidence="1" type="ORF">WKI71_43560</name>
</gene>
<proteinExistence type="predicted"/>